<dbReference type="InterPro" id="IPR024607">
    <property type="entry name" value="Sulfatase_CS"/>
</dbReference>
<dbReference type="InterPro" id="IPR012083">
    <property type="entry name" value="Arylsulfatase"/>
</dbReference>
<accession>A0A9W9QE52</accession>
<evidence type="ECO:0000256" key="1">
    <source>
        <dbReference type="ARBA" id="ARBA00008779"/>
    </source>
</evidence>
<evidence type="ECO:0000256" key="6">
    <source>
        <dbReference type="PIRSR" id="PIRSR000972-50"/>
    </source>
</evidence>
<organism evidence="9 10">
    <name type="scientific">Penicillium atrosanguineum</name>
    <dbReference type="NCBI Taxonomy" id="1132637"/>
    <lineage>
        <taxon>Eukaryota</taxon>
        <taxon>Fungi</taxon>
        <taxon>Dikarya</taxon>
        <taxon>Ascomycota</taxon>
        <taxon>Pezizomycotina</taxon>
        <taxon>Eurotiomycetes</taxon>
        <taxon>Eurotiomycetidae</taxon>
        <taxon>Eurotiales</taxon>
        <taxon>Aspergillaceae</taxon>
        <taxon>Penicillium</taxon>
    </lineage>
</organism>
<evidence type="ECO:0000256" key="5">
    <source>
        <dbReference type="PIRNR" id="PIRNR000972"/>
    </source>
</evidence>
<keyword evidence="4" id="KW-0325">Glycoprotein</keyword>
<comment type="similarity">
    <text evidence="1 5">Belongs to the sulfatase family.</text>
</comment>
<dbReference type="EMBL" id="JAPZBO010000001">
    <property type="protein sequence ID" value="KAJ5331870.1"/>
    <property type="molecule type" value="Genomic_DNA"/>
</dbReference>
<evidence type="ECO:0000256" key="7">
    <source>
        <dbReference type="SAM" id="SignalP"/>
    </source>
</evidence>
<dbReference type="GO" id="GO:0005539">
    <property type="term" value="F:glycosaminoglycan binding"/>
    <property type="evidence" value="ECO:0007669"/>
    <property type="project" value="TreeGrafter"/>
</dbReference>
<dbReference type="PROSITE" id="PS00523">
    <property type="entry name" value="SULFATASE_1"/>
    <property type="match status" value="1"/>
</dbReference>
<dbReference type="InterPro" id="IPR000917">
    <property type="entry name" value="Sulfatase_N"/>
</dbReference>
<name>A0A9W9QE52_9EURO</name>
<dbReference type="PANTHER" id="PTHR43108:SF8">
    <property type="entry name" value="SD21168P"/>
    <property type="match status" value="1"/>
</dbReference>
<comment type="caution">
    <text evidence="9">The sequence shown here is derived from an EMBL/GenBank/DDBJ whole genome shotgun (WGS) entry which is preliminary data.</text>
</comment>
<comment type="catalytic activity">
    <reaction evidence="5">
        <text>an aryl sulfate + H2O = a phenol + sulfate + H(+)</text>
        <dbReference type="Rhea" id="RHEA:17261"/>
        <dbReference type="ChEBI" id="CHEBI:15377"/>
        <dbReference type="ChEBI" id="CHEBI:15378"/>
        <dbReference type="ChEBI" id="CHEBI:16189"/>
        <dbReference type="ChEBI" id="CHEBI:33853"/>
        <dbReference type="ChEBI" id="CHEBI:140317"/>
        <dbReference type="EC" id="3.1.6.1"/>
    </reaction>
</comment>
<gene>
    <name evidence="9" type="ORF">N7476_001653</name>
</gene>
<evidence type="ECO:0000256" key="2">
    <source>
        <dbReference type="ARBA" id="ARBA00022729"/>
    </source>
</evidence>
<dbReference type="GO" id="GO:0018958">
    <property type="term" value="P:phenol-containing compound metabolic process"/>
    <property type="evidence" value="ECO:0007669"/>
    <property type="project" value="InterPro"/>
</dbReference>
<evidence type="ECO:0000313" key="9">
    <source>
        <dbReference type="EMBL" id="KAJ5331870.1"/>
    </source>
</evidence>
<proteinExistence type="inferred from homology"/>
<evidence type="ECO:0000313" key="10">
    <source>
        <dbReference type="Proteomes" id="UP001147746"/>
    </source>
</evidence>
<dbReference type="GO" id="GO:0004065">
    <property type="term" value="F:arylsulfatase activity"/>
    <property type="evidence" value="ECO:0007669"/>
    <property type="project" value="UniProtKB-UniRule"/>
</dbReference>
<reference evidence="9" key="1">
    <citation type="submission" date="2022-12" db="EMBL/GenBank/DDBJ databases">
        <authorList>
            <person name="Petersen C."/>
        </authorList>
    </citation>
    <scope>NUCLEOTIDE SEQUENCE</scope>
    <source>
        <strain evidence="9">IBT 21472</strain>
    </source>
</reference>
<sequence>MNLLLTFLLLTTLAVAKRPNILFVLTDDQGKYVGGLEHMPKLQSLLVQKGATYPKHYCSVALCCPSRANLWTGRMPHNTNVTDVSAPYGGYPKVVSAGWNDNYLPLWMQEAGYNTYYVGKLWNSHTEDNYNKPYARGFNGSDFLLDPWTYRYYSARMTRNGQPPVSYSGNYSTDVIADKAAGFLDEALKLDRPWMLTVAPNAPHANGSHSPERDATWFGQPEYAPRHADLFKDQKAPRDASFNKLIDGAVSWVENIPELSQKEIDYIDLFHRCRLRALQAVDDLIERLVDKLEKVGELDNTYIFFSTDNGYHLGQHRMQPGKNCGFETDINVPLIVRGPGIPENQTFDVVTSHTDLAPTFLSIANTTREGLDGKAIPRTLQDSKTDEKKEHVAIEYWGLAVPEGIYGYASDKDNQVGNSYKNNTYKGVRLISDDYSLYYSVWCTNELEYYNLKDDPHQTLNLAAHPAKHTNYKIANRELPQIIHRLDAMMMVLKSCEGDACRYPWRQLHPGGKVNTLAEALETEFDEFYVNQPKVSFSACELGYIVASEGPQKFDVYGSGEKTRRGWGWDSLFQW</sequence>
<dbReference type="SUPFAM" id="SSF53649">
    <property type="entry name" value="Alkaline phosphatase-like"/>
    <property type="match status" value="1"/>
</dbReference>
<evidence type="ECO:0000256" key="4">
    <source>
        <dbReference type="ARBA" id="ARBA00023180"/>
    </source>
</evidence>
<keyword evidence="2 7" id="KW-0732">Signal</keyword>
<dbReference type="AlphaFoldDB" id="A0A9W9QE52"/>
<reference evidence="9" key="2">
    <citation type="journal article" date="2023" name="IMA Fungus">
        <title>Comparative genomic study of the Penicillium genus elucidates a diverse pangenome and 15 lateral gene transfer events.</title>
        <authorList>
            <person name="Petersen C."/>
            <person name="Sorensen T."/>
            <person name="Nielsen M.R."/>
            <person name="Sondergaard T.E."/>
            <person name="Sorensen J.L."/>
            <person name="Fitzpatrick D.A."/>
            <person name="Frisvad J.C."/>
            <person name="Nielsen K.L."/>
        </authorList>
    </citation>
    <scope>NUCLEOTIDE SEQUENCE</scope>
    <source>
        <strain evidence="9">IBT 21472</strain>
    </source>
</reference>
<feature type="domain" description="Sulfatase N-terminal" evidence="8">
    <location>
        <begin position="19"/>
        <end position="365"/>
    </location>
</feature>
<dbReference type="InterPro" id="IPR017850">
    <property type="entry name" value="Alkaline_phosphatase_core_sf"/>
</dbReference>
<dbReference type="Pfam" id="PF00884">
    <property type="entry name" value="Sulfatase"/>
    <property type="match status" value="1"/>
</dbReference>
<dbReference type="GO" id="GO:0008449">
    <property type="term" value="F:N-acetylglucosamine-6-sulfatase activity"/>
    <property type="evidence" value="ECO:0007669"/>
    <property type="project" value="TreeGrafter"/>
</dbReference>
<dbReference type="EC" id="3.1.6.1" evidence="5"/>
<dbReference type="CDD" id="cd16147">
    <property type="entry name" value="G6S"/>
    <property type="match status" value="1"/>
</dbReference>
<comment type="PTM">
    <text evidence="6">The conversion to 3-oxoalanine (also known as C-formylglycine, FGly), of a serine or cysteine residue in prokaryotes and of a cysteine residue in eukaryotes, is critical for catalytic activity.</text>
</comment>
<evidence type="ECO:0000256" key="3">
    <source>
        <dbReference type="ARBA" id="ARBA00022801"/>
    </source>
</evidence>
<keyword evidence="10" id="KW-1185">Reference proteome</keyword>
<keyword evidence="3 5" id="KW-0378">Hydrolase</keyword>
<dbReference type="OrthoDB" id="96314at2759"/>
<protein>
    <recommendedName>
        <fullName evidence="5">Arylsulfatase</fullName>
        <shortName evidence="5">AS</shortName>
        <ecNumber evidence="5">3.1.6.1</ecNumber>
    </recommendedName>
    <alternativeName>
        <fullName evidence="5">Aryl-sulfate sulphohydrolase</fullName>
    </alternativeName>
</protein>
<evidence type="ECO:0000259" key="8">
    <source>
        <dbReference type="Pfam" id="PF00884"/>
    </source>
</evidence>
<dbReference type="PANTHER" id="PTHR43108">
    <property type="entry name" value="N-ACETYLGLUCOSAMINE-6-SULFATASE FAMILY MEMBER"/>
    <property type="match status" value="1"/>
</dbReference>
<feature type="signal peptide" evidence="7">
    <location>
        <begin position="1"/>
        <end position="16"/>
    </location>
</feature>
<feature type="chain" id="PRO_5040931898" description="Arylsulfatase" evidence="7">
    <location>
        <begin position="17"/>
        <end position="575"/>
    </location>
</feature>
<feature type="modified residue" description="3-oxoalanine (Cys)" evidence="6">
    <location>
        <position position="63"/>
    </location>
</feature>
<dbReference type="PIRSF" id="PIRSF000972">
    <property type="entry name" value="Arylsulf_plant"/>
    <property type="match status" value="1"/>
</dbReference>
<dbReference type="Proteomes" id="UP001147746">
    <property type="component" value="Unassembled WGS sequence"/>
</dbReference>
<dbReference type="Gene3D" id="3.40.720.10">
    <property type="entry name" value="Alkaline Phosphatase, subunit A"/>
    <property type="match status" value="1"/>
</dbReference>